<gene>
    <name evidence="3" type="ORF">A4X13_0g6704</name>
</gene>
<accession>A0A177T6P6</accession>
<dbReference type="AlphaFoldDB" id="A0A177T6P6"/>
<feature type="compositionally biased region" description="Low complexity" evidence="2">
    <location>
        <begin position="33"/>
        <end position="43"/>
    </location>
</feature>
<proteinExistence type="predicted"/>
<dbReference type="EMBL" id="LWDF02000680">
    <property type="protein sequence ID" value="KAE8244286.1"/>
    <property type="molecule type" value="Genomic_DNA"/>
</dbReference>
<reference evidence="3" key="1">
    <citation type="submission" date="2016-04" db="EMBL/GenBank/DDBJ databases">
        <authorList>
            <person name="Nguyen H.D."/>
            <person name="Samba Siva P."/>
            <person name="Cullis J."/>
            <person name="Levesque C.A."/>
            <person name="Hambleton S."/>
        </authorList>
    </citation>
    <scope>NUCLEOTIDE SEQUENCE</scope>
    <source>
        <strain evidence="3">DAOMC 236416</strain>
    </source>
</reference>
<organism evidence="3 4">
    <name type="scientific">Tilletia indica</name>
    <dbReference type="NCBI Taxonomy" id="43049"/>
    <lineage>
        <taxon>Eukaryota</taxon>
        <taxon>Fungi</taxon>
        <taxon>Dikarya</taxon>
        <taxon>Basidiomycota</taxon>
        <taxon>Ustilaginomycotina</taxon>
        <taxon>Exobasidiomycetes</taxon>
        <taxon>Tilletiales</taxon>
        <taxon>Tilletiaceae</taxon>
        <taxon>Tilletia</taxon>
    </lineage>
</organism>
<feature type="compositionally biased region" description="Polar residues" evidence="2">
    <location>
        <begin position="320"/>
        <end position="332"/>
    </location>
</feature>
<evidence type="ECO:0000256" key="1">
    <source>
        <dbReference type="SAM" id="Coils"/>
    </source>
</evidence>
<comment type="caution">
    <text evidence="3">The sequence shown here is derived from an EMBL/GenBank/DDBJ whole genome shotgun (WGS) entry which is preliminary data.</text>
</comment>
<feature type="region of interest" description="Disordered" evidence="2">
    <location>
        <begin position="320"/>
        <end position="362"/>
    </location>
</feature>
<evidence type="ECO:0000313" key="4">
    <source>
        <dbReference type="Proteomes" id="UP000077521"/>
    </source>
</evidence>
<feature type="compositionally biased region" description="Low complexity" evidence="2">
    <location>
        <begin position="192"/>
        <end position="203"/>
    </location>
</feature>
<keyword evidence="1" id="KW-0175">Coiled coil</keyword>
<sequence>MARASRPGPRAFGVFPLSPAKTNHAWLTGPGRSISSPSSQFSSRPHDQPFPETYGINFQGREGSCYGLSQGDEGTLYRILERSHLRQVLKKTRIKDGVQYWRFLTAIEWAELNGAYRISCAPCNHTRFFTTLKSFKKHLHLHPVTRPSTGAAQCNSPSSFTDPPSSNATIRAKHWNQSIDLGSTSSSSLAASARLPASLAPPSKNTPPSPHSHRHITSSSIVAAPTPSPPSKPLTKDHHHQNSISPPSSSVSSSASSSRRAHVGIDPSATSTAAGGDAGNGAIKGYSHALAEHPPPSISLITPCESPVIRYDVLPSTNAYDCSSPKSGHVSPTSSSTLDSEDDDWEDVVSSSDLESEDDDGDDIVAAGGPAVDHRGQRARQRALAERKVAQLVRDWQKFDAAHTRCRSLVKDMLLRGRLACKLSLGPDEEEIVEEVRREEEAAEEKRMELMDMERKRGTRVLHPVEMEERRERKNGVAAAAVTTATATGAATGPVEGSAEQVDLSTESQTGSSASEDTRCGVGQQRRPLGC</sequence>
<feature type="region of interest" description="Disordered" evidence="2">
    <location>
        <begin position="192"/>
        <end position="278"/>
    </location>
</feature>
<feature type="compositionally biased region" description="Low complexity" evidence="2">
    <location>
        <begin position="243"/>
        <end position="258"/>
    </location>
</feature>
<dbReference type="Proteomes" id="UP000077521">
    <property type="component" value="Unassembled WGS sequence"/>
</dbReference>
<feature type="compositionally biased region" description="Polar residues" evidence="2">
    <location>
        <begin position="503"/>
        <end position="515"/>
    </location>
</feature>
<feature type="compositionally biased region" description="Low complexity" evidence="2">
    <location>
        <begin position="476"/>
        <end position="493"/>
    </location>
</feature>
<evidence type="ECO:0000313" key="3">
    <source>
        <dbReference type="EMBL" id="KAE8244286.1"/>
    </source>
</evidence>
<evidence type="ECO:0000256" key="2">
    <source>
        <dbReference type="SAM" id="MobiDB-lite"/>
    </source>
</evidence>
<reference evidence="3" key="2">
    <citation type="journal article" date="2019" name="IMA Fungus">
        <title>Genome sequencing and comparison of five Tilletia species to identify candidate genes for the detection of regulated species infecting wheat.</title>
        <authorList>
            <person name="Nguyen H.D.T."/>
            <person name="Sultana T."/>
            <person name="Kesanakurti P."/>
            <person name="Hambleton S."/>
        </authorList>
    </citation>
    <scope>NUCLEOTIDE SEQUENCE</scope>
    <source>
        <strain evidence="3">DAOMC 236416</strain>
    </source>
</reference>
<keyword evidence="4" id="KW-1185">Reference proteome</keyword>
<feature type="region of interest" description="Disordered" evidence="2">
    <location>
        <begin position="146"/>
        <end position="168"/>
    </location>
</feature>
<protein>
    <submittedName>
        <fullName evidence="3">Uncharacterized protein</fullName>
    </submittedName>
</protein>
<name>A0A177T6P6_9BASI</name>
<feature type="region of interest" description="Disordered" evidence="2">
    <location>
        <begin position="469"/>
        <end position="531"/>
    </location>
</feature>
<feature type="region of interest" description="Disordered" evidence="2">
    <location>
        <begin position="26"/>
        <end position="47"/>
    </location>
</feature>
<feature type="coiled-coil region" evidence="1">
    <location>
        <begin position="429"/>
        <end position="456"/>
    </location>
</feature>